<keyword evidence="5" id="KW-1185">Reference proteome</keyword>
<dbReference type="Pfam" id="PF00107">
    <property type="entry name" value="ADH_zinc_N"/>
    <property type="match status" value="1"/>
</dbReference>
<evidence type="ECO:0000256" key="1">
    <source>
        <dbReference type="ARBA" id="ARBA00022857"/>
    </source>
</evidence>
<protein>
    <submittedName>
        <fullName evidence="4">Alcohol dehydrogenase</fullName>
    </submittedName>
</protein>
<sequence length="363" mass="38495">MKAVQFTEHGDRSVLSYEEHPDPEISADEVLIDVKAAALNHLDVHTRRGLPGVDLAMPHIPGSDAAGVVTETGSAVSRFSAGDRVAVSAGRSCGTCEYCRHGQYSMCESFHLIGEHVSGVHAELAAVPADNLVPVPETVDWPTAGSAALVFQTAWRMLHTQADLAAGEHVLVHGASGGVGHAAVQIAAHAGAVVYATASSETKLDHARDCGADHCINYDEASFTDEIYALTDGRGVDIVVDHVGPATWDDSLKSLAKGGRLVTCGATTGPTAETNINRVFWNQLRIIGSTMATPGETDDVLSLVWDGTFNPQLRTTLPMSDIARAHELLEEREGFGKVVVVPDSEMKRSANNRANPGNNEYDG</sequence>
<name>A0A3P3RAK5_9EURY</name>
<dbReference type="SUPFAM" id="SSF51735">
    <property type="entry name" value="NAD(P)-binding Rossmann-fold domains"/>
    <property type="match status" value="1"/>
</dbReference>
<accession>A0A3P3RAK5</accession>
<dbReference type="AlphaFoldDB" id="A0A3P3RAK5"/>
<dbReference type="Proteomes" id="UP000282322">
    <property type="component" value="Unassembled WGS sequence"/>
</dbReference>
<dbReference type="Pfam" id="PF08240">
    <property type="entry name" value="ADH_N"/>
    <property type="match status" value="1"/>
</dbReference>
<dbReference type="SUPFAM" id="SSF50129">
    <property type="entry name" value="GroES-like"/>
    <property type="match status" value="1"/>
</dbReference>
<dbReference type="GO" id="GO:0016616">
    <property type="term" value="F:oxidoreductase activity, acting on the CH-OH group of donors, NAD or NADP as acceptor"/>
    <property type="evidence" value="ECO:0007669"/>
    <property type="project" value="UniProtKB-ARBA"/>
</dbReference>
<comment type="caution">
    <text evidence="4">The sequence shown here is derived from an EMBL/GenBank/DDBJ whole genome shotgun (WGS) entry which is preliminary data.</text>
</comment>
<dbReference type="GO" id="GO:0044281">
    <property type="term" value="P:small molecule metabolic process"/>
    <property type="evidence" value="ECO:0007669"/>
    <property type="project" value="UniProtKB-ARBA"/>
</dbReference>
<dbReference type="GO" id="GO:0043168">
    <property type="term" value="F:anion binding"/>
    <property type="evidence" value="ECO:0007669"/>
    <property type="project" value="UniProtKB-ARBA"/>
</dbReference>
<dbReference type="InterPro" id="IPR051603">
    <property type="entry name" value="Zinc-ADH_QOR/CCCR"/>
</dbReference>
<dbReference type="OrthoDB" id="8709at2157"/>
<dbReference type="InterPro" id="IPR013149">
    <property type="entry name" value="ADH-like_C"/>
</dbReference>
<gene>
    <name evidence="4" type="ORF">EIK79_09500</name>
</gene>
<feature type="compositionally biased region" description="Basic and acidic residues" evidence="2">
    <location>
        <begin position="8"/>
        <end position="20"/>
    </location>
</feature>
<dbReference type="InterPro" id="IPR011032">
    <property type="entry name" value="GroES-like_sf"/>
</dbReference>
<dbReference type="GO" id="GO:0030554">
    <property type="term" value="F:adenyl nucleotide binding"/>
    <property type="evidence" value="ECO:0007669"/>
    <property type="project" value="UniProtKB-ARBA"/>
</dbReference>
<evidence type="ECO:0000313" key="4">
    <source>
        <dbReference type="EMBL" id="RRJ30511.1"/>
    </source>
</evidence>
<proteinExistence type="predicted"/>
<dbReference type="InterPro" id="IPR013154">
    <property type="entry name" value="ADH-like_N"/>
</dbReference>
<dbReference type="InterPro" id="IPR036291">
    <property type="entry name" value="NAD(P)-bd_dom_sf"/>
</dbReference>
<reference evidence="4 5" key="1">
    <citation type="submission" date="2018-11" db="EMBL/GenBank/DDBJ databases">
        <title>Taxonoimc description of Halomarina strain SPP-AMP-1.</title>
        <authorList>
            <person name="Pal Y."/>
            <person name="Srinivasana K."/>
            <person name="Verma A."/>
            <person name="Kumar P."/>
        </authorList>
    </citation>
    <scope>NUCLEOTIDE SEQUENCE [LARGE SCALE GENOMIC DNA]</scope>
    <source>
        <strain evidence="4 5">SPP-AMP-1</strain>
    </source>
</reference>
<dbReference type="Gene3D" id="3.90.180.10">
    <property type="entry name" value="Medium-chain alcohol dehydrogenases, catalytic domain"/>
    <property type="match status" value="1"/>
</dbReference>
<dbReference type="EMBL" id="RRCH01000021">
    <property type="protein sequence ID" value="RRJ30511.1"/>
    <property type="molecule type" value="Genomic_DNA"/>
</dbReference>
<feature type="domain" description="Enoyl reductase (ER)" evidence="3">
    <location>
        <begin position="10"/>
        <end position="340"/>
    </location>
</feature>
<evidence type="ECO:0000256" key="2">
    <source>
        <dbReference type="SAM" id="MobiDB-lite"/>
    </source>
</evidence>
<evidence type="ECO:0000259" key="3">
    <source>
        <dbReference type="SMART" id="SM00829"/>
    </source>
</evidence>
<dbReference type="CDD" id="cd08266">
    <property type="entry name" value="Zn_ADH_like1"/>
    <property type="match status" value="1"/>
</dbReference>
<dbReference type="SMART" id="SM00829">
    <property type="entry name" value="PKS_ER"/>
    <property type="match status" value="1"/>
</dbReference>
<keyword evidence="1" id="KW-0521">NADP</keyword>
<dbReference type="InterPro" id="IPR020843">
    <property type="entry name" value="ER"/>
</dbReference>
<evidence type="ECO:0000313" key="5">
    <source>
        <dbReference type="Proteomes" id="UP000282322"/>
    </source>
</evidence>
<dbReference type="PANTHER" id="PTHR44154">
    <property type="entry name" value="QUINONE OXIDOREDUCTASE"/>
    <property type="match status" value="1"/>
</dbReference>
<feature type="region of interest" description="Disordered" evidence="2">
    <location>
        <begin position="1"/>
        <end position="20"/>
    </location>
</feature>
<dbReference type="RefSeq" id="WP_124954883.1">
    <property type="nucleotide sequence ID" value="NZ_RRCH01000021.1"/>
</dbReference>
<dbReference type="PANTHER" id="PTHR44154:SF1">
    <property type="entry name" value="QUINONE OXIDOREDUCTASE"/>
    <property type="match status" value="1"/>
</dbReference>
<organism evidence="4 5">
    <name type="scientific">Halocatena pleomorpha</name>
    <dbReference type="NCBI Taxonomy" id="1785090"/>
    <lineage>
        <taxon>Archaea</taxon>
        <taxon>Methanobacteriati</taxon>
        <taxon>Methanobacteriota</taxon>
        <taxon>Stenosarchaea group</taxon>
        <taxon>Halobacteria</taxon>
        <taxon>Halobacteriales</taxon>
        <taxon>Natronomonadaceae</taxon>
        <taxon>Halocatena</taxon>
    </lineage>
</organism>